<evidence type="ECO:0000313" key="3">
    <source>
        <dbReference type="EMBL" id="OGC80791.1"/>
    </source>
</evidence>
<feature type="transmembrane region" description="Helical" evidence="1">
    <location>
        <begin position="44"/>
        <end position="66"/>
    </location>
</feature>
<keyword evidence="1" id="KW-0812">Transmembrane</keyword>
<evidence type="ECO:0000313" key="4">
    <source>
        <dbReference type="Proteomes" id="UP000176185"/>
    </source>
</evidence>
<sequence>MYMKKSSAIAFLYALPFVAFAQSSSGNLAPIKNLVVSVGQILNMLVPVLIAAALVVFFWGLVMYIWSGGKNSAQGRKVMLAGLVSLFVMVSVWGIVRLAQNALNIGPDQIGTTPFVPMQPGSNSGSSGGGGGFF</sequence>
<dbReference type="AlphaFoldDB" id="A0A1F4XGH6"/>
<feature type="transmembrane region" description="Helical" evidence="1">
    <location>
        <begin position="78"/>
        <end position="96"/>
    </location>
</feature>
<dbReference type="STRING" id="1797243.A2943_02840"/>
<keyword evidence="1" id="KW-1133">Transmembrane helix</keyword>
<keyword evidence="2" id="KW-0732">Signal</keyword>
<keyword evidence="1" id="KW-0472">Membrane</keyword>
<comment type="caution">
    <text evidence="3">The sequence shown here is derived from an EMBL/GenBank/DDBJ whole genome shotgun (WGS) entry which is preliminary data.</text>
</comment>
<accession>A0A1F4XGH6</accession>
<gene>
    <name evidence="3" type="ORF">A2943_02840</name>
</gene>
<dbReference type="EMBL" id="MEWX01000014">
    <property type="protein sequence ID" value="OGC80791.1"/>
    <property type="molecule type" value="Genomic_DNA"/>
</dbReference>
<organism evidence="3 4">
    <name type="scientific">Candidatus Adlerbacteria bacterium RIFCSPLOWO2_01_FULL_51_16</name>
    <dbReference type="NCBI Taxonomy" id="1797243"/>
    <lineage>
        <taxon>Bacteria</taxon>
        <taxon>Candidatus Adleribacteriota</taxon>
    </lineage>
</organism>
<feature type="chain" id="PRO_5009515348" evidence="2">
    <location>
        <begin position="22"/>
        <end position="134"/>
    </location>
</feature>
<name>A0A1F4XGH6_9BACT</name>
<proteinExistence type="predicted"/>
<protein>
    <submittedName>
        <fullName evidence="3">Uncharacterized protein</fullName>
    </submittedName>
</protein>
<reference evidence="3 4" key="1">
    <citation type="journal article" date="2016" name="Nat. Commun.">
        <title>Thousands of microbial genomes shed light on interconnected biogeochemical processes in an aquifer system.</title>
        <authorList>
            <person name="Anantharaman K."/>
            <person name="Brown C.T."/>
            <person name="Hug L.A."/>
            <person name="Sharon I."/>
            <person name="Castelle C.J."/>
            <person name="Probst A.J."/>
            <person name="Thomas B.C."/>
            <person name="Singh A."/>
            <person name="Wilkins M.J."/>
            <person name="Karaoz U."/>
            <person name="Brodie E.L."/>
            <person name="Williams K.H."/>
            <person name="Hubbard S.S."/>
            <person name="Banfield J.F."/>
        </authorList>
    </citation>
    <scope>NUCLEOTIDE SEQUENCE [LARGE SCALE GENOMIC DNA]</scope>
</reference>
<evidence type="ECO:0000256" key="2">
    <source>
        <dbReference type="SAM" id="SignalP"/>
    </source>
</evidence>
<evidence type="ECO:0000256" key="1">
    <source>
        <dbReference type="SAM" id="Phobius"/>
    </source>
</evidence>
<feature type="signal peptide" evidence="2">
    <location>
        <begin position="1"/>
        <end position="21"/>
    </location>
</feature>
<dbReference type="Proteomes" id="UP000176185">
    <property type="component" value="Unassembled WGS sequence"/>
</dbReference>